<dbReference type="SUPFAM" id="SSF47598">
    <property type="entry name" value="Ribbon-helix-helix"/>
    <property type="match status" value="1"/>
</dbReference>
<protein>
    <submittedName>
        <fullName evidence="2">Ribbon-helix-helix protein, CopG family</fullName>
    </submittedName>
</protein>
<dbReference type="Proteomes" id="UP001194469">
    <property type="component" value="Unassembled WGS sequence"/>
</dbReference>
<evidence type="ECO:0000313" key="2">
    <source>
        <dbReference type="EMBL" id="MBG3876448.1"/>
    </source>
</evidence>
<dbReference type="RefSeq" id="WP_196608593.1">
    <property type="nucleotide sequence ID" value="NZ_VRYY01000111.1"/>
</dbReference>
<feature type="domain" description="Ribbon-helix-helix protein CopG" evidence="1">
    <location>
        <begin position="7"/>
        <end position="41"/>
    </location>
</feature>
<evidence type="ECO:0000313" key="3">
    <source>
        <dbReference type="Proteomes" id="UP001194469"/>
    </source>
</evidence>
<dbReference type="EMBL" id="VRYY01000111">
    <property type="protein sequence ID" value="MBG3876448.1"/>
    <property type="molecule type" value="Genomic_DNA"/>
</dbReference>
<accession>A0ABS0J3Z7</accession>
<reference evidence="2 3" key="1">
    <citation type="submission" date="2019-08" db="EMBL/GenBank/DDBJ databases">
        <authorList>
            <person name="Luo N."/>
        </authorList>
    </citation>
    <scope>NUCLEOTIDE SEQUENCE [LARGE SCALE GENOMIC DNA]</scope>
    <source>
        <strain evidence="2 3">NCIMB 9442</strain>
    </source>
</reference>
<dbReference type="InterPro" id="IPR002145">
    <property type="entry name" value="CopG"/>
</dbReference>
<gene>
    <name evidence="2" type="ORF">FVW20_05240</name>
</gene>
<organism evidence="2 3">
    <name type="scientific">Nitratidesulfovibrio oxamicus</name>
    <dbReference type="NCBI Taxonomy" id="32016"/>
    <lineage>
        <taxon>Bacteria</taxon>
        <taxon>Pseudomonadati</taxon>
        <taxon>Thermodesulfobacteriota</taxon>
        <taxon>Desulfovibrionia</taxon>
        <taxon>Desulfovibrionales</taxon>
        <taxon>Desulfovibrionaceae</taxon>
        <taxon>Nitratidesulfovibrio</taxon>
    </lineage>
</organism>
<dbReference type="InterPro" id="IPR010985">
    <property type="entry name" value="Ribbon_hlx_hlx"/>
</dbReference>
<comment type="caution">
    <text evidence="2">The sequence shown here is derived from an EMBL/GenBank/DDBJ whole genome shotgun (WGS) entry which is preliminary data.</text>
</comment>
<proteinExistence type="predicted"/>
<keyword evidence="3" id="KW-1185">Reference proteome</keyword>
<sequence>MANWDTHLDPETKGRLKALARAMGRPVPELVAEAVRRYVRDEECAVAAITEGVRQADAGLFASDDEVRECFAQWGVDTKFRKNP</sequence>
<dbReference type="Pfam" id="PF01402">
    <property type="entry name" value="RHH_1"/>
    <property type="match status" value="1"/>
</dbReference>
<evidence type="ECO:0000259" key="1">
    <source>
        <dbReference type="Pfam" id="PF01402"/>
    </source>
</evidence>
<name>A0ABS0J3Z7_9BACT</name>